<accession>K9DAI9</accession>
<dbReference type="PANTHER" id="PTHR47649:SF1">
    <property type="entry name" value="RIBONUCLEASE D"/>
    <property type="match status" value="1"/>
</dbReference>
<dbReference type="InterPro" id="IPR036397">
    <property type="entry name" value="RNaseH_sf"/>
</dbReference>
<dbReference type="SMART" id="SM00474">
    <property type="entry name" value="35EXOc"/>
    <property type="match status" value="1"/>
</dbReference>
<dbReference type="Gene3D" id="3.30.420.10">
    <property type="entry name" value="Ribonuclease H-like superfamily/Ribonuclease H"/>
    <property type="match status" value="1"/>
</dbReference>
<comment type="caution">
    <text evidence="2">The sequence shown here is derived from an EMBL/GenBank/DDBJ whole genome shotgun (WGS) entry which is preliminary data.</text>
</comment>
<proteinExistence type="predicted"/>
<dbReference type="InterPro" id="IPR051086">
    <property type="entry name" value="RNase_D-like"/>
</dbReference>
<keyword evidence="3" id="KW-1185">Reference proteome</keyword>
<evidence type="ECO:0000313" key="3">
    <source>
        <dbReference type="Proteomes" id="UP000009887"/>
    </source>
</evidence>
<gene>
    <name evidence="2" type="ORF">HMPREF9718_01219</name>
</gene>
<feature type="domain" description="3'-5' exonuclease" evidence="1">
    <location>
        <begin position="397"/>
        <end position="566"/>
    </location>
</feature>
<dbReference type="GO" id="GO:0003676">
    <property type="term" value="F:nucleic acid binding"/>
    <property type="evidence" value="ECO:0007669"/>
    <property type="project" value="InterPro"/>
</dbReference>
<evidence type="ECO:0000313" key="2">
    <source>
        <dbReference type="EMBL" id="EKU75867.1"/>
    </source>
</evidence>
<dbReference type="AlphaFoldDB" id="K9DAI9"/>
<dbReference type="SUPFAM" id="SSF53098">
    <property type="entry name" value="Ribonuclease H-like"/>
    <property type="match status" value="1"/>
</dbReference>
<reference evidence="2 3" key="1">
    <citation type="submission" date="2012-09" db="EMBL/GenBank/DDBJ databases">
        <title>The Genome Sequence of Sphingobium yanoikuyae ATCC 51230.</title>
        <authorList>
            <consortium name="The Broad Institute Genome Sequencing Platform"/>
            <person name="Earl A."/>
            <person name="Ward D."/>
            <person name="Feldgarden M."/>
            <person name="Gevers D."/>
            <person name="Huys G."/>
            <person name="Walker B."/>
            <person name="Young S.K."/>
            <person name="Zeng Q."/>
            <person name="Gargeya S."/>
            <person name="Fitzgerald M."/>
            <person name="Haas B."/>
            <person name="Abouelleil A."/>
            <person name="Alvarado L."/>
            <person name="Arachchi H.M."/>
            <person name="Berlin A.M."/>
            <person name="Chapman S.B."/>
            <person name="Goldberg J."/>
            <person name="Griggs A."/>
            <person name="Gujja S."/>
            <person name="Hansen M."/>
            <person name="Howarth C."/>
            <person name="Imamovic A."/>
            <person name="Larimer J."/>
            <person name="McCowen C."/>
            <person name="Montmayeur A."/>
            <person name="Murphy C."/>
            <person name="Neiman D."/>
            <person name="Pearson M."/>
            <person name="Priest M."/>
            <person name="Roberts A."/>
            <person name="Saif S."/>
            <person name="Shea T."/>
            <person name="Sisk P."/>
            <person name="Sykes S."/>
            <person name="Wortman J."/>
            <person name="Nusbaum C."/>
            <person name="Birren B."/>
        </authorList>
    </citation>
    <scope>NUCLEOTIDE SEQUENCE [LARGE SCALE GENOMIC DNA]</scope>
    <source>
        <strain evidence="2 3">ATCC 51230</strain>
    </source>
</reference>
<dbReference type="Pfam" id="PF01612">
    <property type="entry name" value="DNA_pol_A_exo1"/>
    <property type="match status" value="1"/>
</dbReference>
<dbReference type="PATRIC" id="fig|883163.3.peg.1251"/>
<dbReference type="InterPro" id="IPR002562">
    <property type="entry name" value="3'-5'_exonuclease_dom"/>
</dbReference>
<sequence>MATCRLIEMNGRNEKGAAGQATPFDIPVTSPVRRTGDGRSVGLGLEIDGRVLAATIDFQFEVQTVALVQGAHAGAFDSADVDESVRLAIITLDEAEALHGVEELDRTAGAFAGQLTLRATLCTTETTGAGFARFTRRRTIGHGERFAVDDQIGRRHLATTIHQGEAERLTFGQTGQAGLLDRADVNEHVFAAIVTNDEAETLLAVEELDDTLAFANDLGRHAATTAAAATKAATAAAEATAATAAETTAAAAEATAITTAEATTTTITTAEAATEAAAVTKAAAAEAAAAALVVEIVVAETVALVLAAPAAAPSVKTHALLVTFASPQDTLDKHVGRMTCTIHRKVAVWESLYQVFRAARMISHIGQKERPQRRFTGPICQSLDCDMARFPIEGKVMTVHFHEEDLPEGVLAPGPIAVDTETMGLITPRDRLCVVQISDGKGDEHLVRFNPGSDYAAPNLKAVLADPERIKIYHFGRFDIAAIQHYLGVVAAPVYCTKIASKLVRTYTDRHGLKELVRELLGQDISKQQQSSDWGGPNLSDAQKDYAASDVRFLHQLKTELDKRLTREGRMELAQACFDFLPHRAALDLAGWPENDIFSHM</sequence>
<dbReference type="EMBL" id="AGZU01000007">
    <property type="protein sequence ID" value="EKU75867.1"/>
    <property type="molecule type" value="Genomic_DNA"/>
</dbReference>
<organism evidence="2 3">
    <name type="scientific">Sphingobium yanoikuyae ATCC 51230</name>
    <dbReference type="NCBI Taxonomy" id="883163"/>
    <lineage>
        <taxon>Bacteria</taxon>
        <taxon>Pseudomonadati</taxon>
        <taxon>Pseudomonadota</taxon>
        <taxon>Alphaproteobacteria</taxon>
        <taxon>Sphingomonadales</taxon>
        <taxon>Sphingomonadaceae</taxon>
        <taxon>Sphingobium</taxon>
    </lineage>
</organism>
<protein>
    <recommendedName>
        <fullName evidence="1">3'-5' exonuclease domain-containing protein</fullName>
    </recommendedName>
</protein>
<evidence type="ECO:0000259" key="1">
    <source>
        <dbReference type="SMART" id="SM00474"/>
    </source>
</evidence>
<dbReference type="CDD" id="cd06142">
    <property type="entry name" value="RNaseD_exo"/>
    <property type="match status" value="1"/>
</dbReference>
<dbReference type="GO" id="GO:0006139">
    <property type="term" value="P:nucleobase-containing compound metabolic process"/>
    <property type="evidence" value="ECO:0007669"/>
    <property type="project" value="InterPro"/>
</dbReference>
<dbReference type="Proteomes" id="UP000009887">
    <property type="component" value="Unassembled WGS sequence"/>
</dbReference>
<dbReference type="GO" id="GO:0008408">
    <property type="term" value="F:3'-5' exonuclease activity"/>
    <property type="evidence" value="ECO:0007669"/>
    <property type="project" value="InterPro"/>
</dbReference>
<dbReference type="HOGENOM" id="CLU_454070_0_0_5"/>
<dbReference type="InterPro" id="IPR012337">
    <property type="entry name" value="RNaseH-like_sf"/>
</dbReference>
<dbReference type="PANTHER" id="PTHR47649">
    <property type="entry name" value="RIBONUCLEASE D"/>
    <property type="match status" value="1"/>
</dbReference>
<name>K9DAI9_SPHYA</name>